<dbReference type="InterPro" id="IPR032675">
    <property type="entry name" value="LRR_dom_sf"/>
</dbReference>
<dbReference type="Gene3D" id="3.80.10.10">
    <property type="entry name" value="Ribonuclease Inhibitor"/>
    <property type="match status" value="1"/>
</dbReference>
<proteinExistence type="predicted"/>
<keyword evidence="2" id="KW-1185">Reference proteome</keyword>
<dbReference type="EMBL" id="WTXG01000010">
    <property type="protein sequence ID" value="KAI0302868.1"/>
    <property type="molecule type" value="Genomic_DNA"/>
</dbReference>
<evidence type="ECO:0008006" key="3">
    <source>
        <dbReference type="Google" id="ProtNLM"/>
    </source>
</evidence>
<sequence>MSINHHKSRAPLREPFATVLSHSHSSQWFVIEFYTTPGPFSTIRHPDSRPALLQLPAELLDLVASFVATHRDLVALALTCRALACIIIPTHAAYRDIRIDSRRGPTPWENITARPNFAAGVRCVTLFDRSEARRFLPERFPNVIIPAAVSDAAVTSSRELRRMPRKKRGGLNAETLAAAANALRVMPNLHSLVFSGSLLHDMPACHSAEALFWEAAVSRRDSLRHIEYIQPLNPPAPLPRYTTEVQLYPFWSISNLTSLSVKHAAFLRHPPSVVQFSRVLHNSPSLENLTIEVYDWAFDLRSLFHEVRFPHLRTLALEIYARPEPTNARALAEFLERTPTLQHVAWYHLDPGPLSSGALPALRSLRADVPDSPGIAGRALLPDSALVSLGPICVTPRTMEAMEHMRRREMLRRLDVVSFESIPSLVRVVSLFPHLRWLRVPTVDYWHEHRTVTPVPIHPGEWVKVLDALPMLEIFRGVSIFRDPDNSNVEENDVRARDILNICPRMRQVEHWDLDPTHVISLESEGDRVVWRVVEVVDETDESSVRDTWTRETI</sequence>
<dbReference type="AlphaFoldDB" id="A0AAD4QPD3"/>
<protein>
    <recommendedName>
        <fullName evidence="3">F-box domain-containing protein</fullName>
    </recommendedName>
</protein>
<reference evidence="1" key="1">
    <citation type="journal article" date="2022" name="New Phytol.">
        <title>Evolutionary transition to the ectomycorrhizal habit in the genomes of a hyperdiverse lineage of mushroom-forming fungi.</title>
        <authorList>
            <person name="Looney B."/>
            <person name="Miyauchi S."/>
            <person name="Morin E."/>
            <person name="Drula E."/>
            <person name="Courty P.E."/>
            <person name="Kohler A."/>
            <person name="Kuo A."/>
            <person name="LaButti K."/>
            <person name="Pangilinan J."/>
            <person name="Lipzen A."/>
            <person name="Riley R."/>
            <person name="Andreopoulos W."/>
            <person name="He G."/>
            <person name="Johnson J."/>
            <person name="Nolan M."/>
            <person name="Tritt A."/>
            <person name="Barry K.W."/>
            <person name="Grigoriev I.V."/>
            <person name="Nagy L.G."/>
            <person name="Hibbett D."/>
            <person name="Henrissat B."/>
            <person name="Matheny P.B."/>
            <person name="Labbe J."/>
            <person name="Martin F.M."/>
        </authorList>
    </citation>
    <scope>NUCLEOTIDE SEQUENCE</scope>
    <source>
        <strain evidence="1">BPL690</strain>
    </source>
</reference>
<organism evidence="1 2">
    <name type="scientific">Multifurca ochricompacta</name>
    <dbReference type="NCBI Taxonomy" id="376703"/>
    <lineage>
        <taxon>Eukaryota</taxon>
        <taxon>Fungi</taxon>
        <taxon>Dikarya</taxon>
        <taxon>Basidiomycota</taxon>
        <taxon>Agaricomycotina</taxon>
        <taxon>Agaricomycetes</taxon>
        <taxon>Russulales</taxon>
        <taxon>Russulaceae</taxon>
        <taxon>Multifurca</taxon>
    </lineage>
</organism>
<evidence type="ECO:0000313" key="2">
    <source>
        <dbReference type="Proteomes" id="UP001203297"/>
    </source>
</evidence>
<dbReference type="Proteomes" id="UP001203297">
    <property type="component" value="Unassembled WGS sequence"/>
</dbReference>
<name>A0AAD4QPD3_9AGAM</name>
<comment type="caution">
    <text evidence="1">The sequence shown here is derived from an EMBL/GenBank/DDBJ whole genome shotgun (WGS) entry which is preliminary data.</text>
</comment>
<dbReference type="SUPFAM" id="SSF52047">
    <property type="entry name" value="RNI-like"/>
    <property type="match status" value="1"/>
</dbReference>
<accession>A0AAD4QPD3</accession>
<gene>
    <name evidence="1" type="ORF">B0F90DRAFT_1925019</name>
</gene>
<evidence type="ECO:0000313" key="1">
    <source>
        <dbReference type="EMBL" id="KAI0302868.1"/>
    </source>
</evidence>
<dbReference type="InterPro" id="IPR036047">
    <property type="entry name" value="F-box-like_dom_sf"/>
</dbReference>
<dbReference type="SUPFAM" id="SSF81383">
    <property type="entry name" value="F-box domain"/>
    <property type="match status" value="1"/>
</dbReference>